<evidence type="ECO:0000256" key="1">
    <source>
        <dbReference type="SAM" id="MobiDB-lite"/>
    </source>
</evidence>
<organism evidence="3 4">
    <name type="scientific">Flavobacterium piscis</name>
    <dbReference type="NCBI Taxonomy" id="1114874"/>
    <lineage>
        <taxon>Bacteria</taxon>
        <taxon>Pseudomonadati</taxon>
        <taxon>Bacteroidota</taxon>
        <taxon>Flavobacteriia</taxon>
        <taxon>Flavobacteriales</taxon>
        <taxon>Flavobacteriaceae</taxon>
        <taxon>Flavobacterium</taxon>
    </lineage>
</organism>
<feature type="compositionally biased region" description="Polar residues" evidence="1">
    <location>
        <begin position="62"/>
        <end position="80"/>
    </location>
</feature>
<accession>A0ABU1Y5M7</accession>
<proteinExistence type="predicted"/>
<dbReference type="EMBL" id="JAVDWQ010000004">
    <property type="protein sequence ID" value="MDR7209526.1"/>
    <property type="molecule type" value="Genomic_DNA"/>
</dbReference>
<name>A0ABU1Y5M7_9FLAO</name>
<reference evidence="3 4" key="1">
    <citation type="submission" date="2023-07" db="EMBL/GenBank/DDBJ databases">
        <title>Sorghum-associated microbial communities from plants grown in Nebraska, USA.</title>
        <authorList>
            <person name="Schachtman D."/>
        </authorList>
    </citation>
    <scope>NUCLEOTIDE SEQUENCE [LARGE SCALE GENOMIC DNA]</scope>
    <source>
        <strain evidence="3 4">4129</strain>
    </source>
</reference>
<evidence type="ECO:0000313" key="3">
    <source>
        <dbReference type="EMBL" id="MDR7209526.1"/>
    </source>
</evidence>
<protein>
    <submittedName>
        <fullName evidence="3">Uncharacterized protein</fullName>
    </submittedName>
</protein>
<dbReference type="Proteomes" id="UP001269081">
    <property type="component" value="Unassembled WGS sequence"/>
</dbReference>
<gene>
    <name evidence="3" type="ORF">J2W48_001464</name>
</gene>
<keyword evidence="4" id="KW-1185">Reference proteome</keyword>
<keyword evidence="2" id="KW-0732">Signal</keyword>
<feature type="region of interest" description="Disordered" evidence="1">
    <location>
        <begin position="62"/>
        <end position="86"/>
    </location>
</feature>
<evidence type="ECO:0000313" key="4">
    <source>
        <dbReference type="Proteomes" id="UP001269081"/>
    </source>
</evidence>
<feature type="chain" id="PRO_5046235542" evidence="2">
    <location>
        <begin position="22"/>
        <end position="86"/>
    </location>
</feature>
<feature type="signal peptide" evidence="2">
    <location>
        <begin position="1"/>
        <end position="21"/>
    </location>
</feature>
<sequence length="86" mass="8955">MKKSIATIALFTLALVTTSFTTVENSNSLSSMKSVAQDPPIGGVCAGCGNKKLDVYKSETTSNANSAQISSFSSDTQSLGNVKKMD</sequence>
<dbReference type="RefSeq" id="WP_310279855.1">
    <property type="nucleotide sequence ID" value="NZ_JAVDWQ010000004.1"/>
</dbReference>
<evidence type="ECO:0000256" key="2">
    <source>
        <dbReference type="SAM" id="SignalP"/>
    </source>
</evidence>
<comment type="caution">
    <text evidence="3">The sequence shown here is derived from an EMBL/GenBank/DDBJ whole genome shotgun (WGS) entry which is preliminary data.</text>
</comment>